<keyword evidence="3" id="KW-1185">Reference proteome</keyword>
<proteinExistence type="predicted"/>
<sequence>MTELDVAGYAAIIMDELHDCTLSTDIFWGLVKCFCAAGNHHSGRAGRVASGKRINDLIAFKCLDPQPGDTLYRPIDPLYDLGALNDRMLDYILFSLVVIPLTLSDLSTMTIVLRL</sequence>
<dbReference type="EMBL" id="AVOT02101868">
    <property type="protein sequence ID" value="MBW0577991.1"/>
    <property type="molecule type" value="Genomic_DNA"/>
</dbReference>
<evidence type="ECO:0000256" key="1">
    <source>
        <dbReference type="SAM" id="Phobius"/>
    </source>
</evidence>
<evidence type="ECO:0000313" key="3">
    <source>
        <dbReference type="Proteomes" id="UP000765509"/>
    </source>
</evidence>
<organism evidence="2 3">
    <name type="scientific">Austropuccinia psidii MF-1</name>
    <dbReference type="NCBI Taxonomy" id="1389203"/>
    <lineage>
        <taxon>Eukaryota</taxon>
        <taxon>Fungi</taxon>
        <taxon>Dikarya</taxon>
        <taxon>Basidiomycota</taxon>
        <taxon>Pucciniomycotina</taxon>
        <taxon>Pucciniomycetes</taxon>
        <taxon>Pucciniales</taxon>
        <taxon>Sphaerophragmiaceae</taxon>
        <taxon>Austropuccinia</taxon>
    </lineage>
</organism>
<evidence type="ECO:0000313" key="2">
    <source>
        <dbReference type="EMBL" id="MBW0577991.1"/>
    </source>
</evidence>
<keyword evidence="1" id="KW-1133">Transmembrane helix</keyword>
<feature type="transmembrane region" description="Helical" evidence="1">
    <location>
        <begin position="91"/>
        <end position="113"/>
    </location>
</feature>
<gene>
    <name evidence="2" type="ORF">O181_117706</name>
</gene>
<protein>
    <submittedName>
        <fullName evidence="2">Uncharacterized protein</fullName>
    </submittedName>
</protein>
<dbReference type="AlphaFoldDB" id="A0A9Q3KD69"/>
<keyword evidence="1" id="KW-0812">Transmembrane</keyword>
<comment type="caution">
    <text evidence="2">The sequence shown here is derived from an EMBL/GenBank/DDBJ whole genome shotgun (WGS) entry which is preliminary data.</text>
</comment>
<keyword evidence="1" id="KW-0472">Membrane</keyword>
<name>A0A9Q3KD69_9BASI</name>
<accession>A0A9Q3KD69</accession>
<reference evidence="2" key="1">
    <citation type="submission" date="2021-03" db="EMBL/GenBank/DDBJ databases">
        <title>Draft genome sequence of rust myrtle Austropuccinia psidii MF-1, a brazilian biotype.</title>
        <authorList>
            <person name="Quecine M.C."/>
            <person name="Pachon D.M.R."/>
            <person name="Bonatelli M.L."/>
            <person name="Correr F.H."/>
            <person name="Franceschini L.M."/>
            <person name="Leite T.F."/>
            <person name="Margarido G.R.A."/>
            <person name="Almeida C.A."/>
            <person name="Ferrarezi J.A."/>
            <person name="Labate C.A."/>
        </authorList>
    </citation>
    <scope>NUCLEOTIDE SEQUENCE</scope>
    <source>
        <strain evidence="2">MF-1</strain>
    </source>
</reference>
<dbReference type="Proteomes" id="UP000765509">
    <property type="component" value="Unassembled WGS sequence"/>
</dbReference>